<dbReference type="SUPFAM" id="SSF55729">
    <property type="entry name" value="Acyl-CoA N-acyltransferases (Nat)"/>
    <property type="match status" value="1"/>
</dbReference>
<protein>
    <submittedName>
        <fullName evidence="2">GNAT family N-acetyltransferase</fullName>
        <ecNumber evidence="2">2.3.-.-</ecNumber>
    </submittedName>
</protein>
<dbReference type="Gene3D" id="3.40.630.30">
    <property type="match status" value="1"/>
</dbReference>
<feature type="domain" description="N-acetyltransferase" evidence="1">
    <location>
        <begin position="6"/>
        <end position="80"/>
    </location>
</feature>
<gene>
    <name evidence="2" type="ORF">ACFSJS_23315</name>
</gene>
<proteinExistence type="predicted"/>
<reference evidence="3" key="1">
    <citation type="journal article" date="2019" name="Int. J. Syst. Evol. Microbiol.">
        <title>The Global Catalogue of Microorganisms (GCM) 10K type strain sequencing project: providing services to taxonomists for standard genome sequencing and annotation.</title>
        <authorList>
            <consortium name="The Broad Institute Genomics Platform"/>
            <consortium name="The Broad Institute Genome Sequencing Center for Infectious Disease"/>
            <person name="Wu L."/>
            <person name="Ma J."/>
        </authorList>
    </citation>
    <scope>NUCLEOTIDE SEQUENCE [LARGE SCALE GENOMIC DNA]</scope>
    <source>
        <strain evidence="3">CGMCC 4.7455</strain>
    </source>
</reference>
<dbReference type="EC" id="2.3.-.-" evidence="2"/>
<evidence type="ECO:0000313" key="3">
    <source>
        <dbReference type="Proteomes" id="UP001597365"/>
    </source>
</evidence>
<keyword evidence="2" id="KW-0808">Transferase</keyword>
<keyword evidence="3" id="KW-1185">Reference proteome</keyword>
<dbReference type="InterPro" id="IPR016181">
    <property type="entry name" value="Acyl_CoA_acyltransferase"/>
</dbReference>
<comment type="caution">
    <text evidence="2">The sequence shown here is derived from an EMBL/GenBank/DDBJ whole genome shotgun (WGS) entry which is preliminary data.</text>
</comment>
<evidence type="ECO:0000259" key="1">
    <source>
        <dbReference type="Pfam" id="PF13302"/>
    </source>
</evidence>
<accession>A0ABW4PT10</accession>
<name>A0ABW4PT10_9ACTN</name>
<dbReference type="RefSeq" id="WP_380903566.1">
    <property type="nucleotide sequence ID" value="NZ_JBHUFU010000016.1"/>
</dbReference>
<dbReference type="EMBL" id="JBHUFU010000016">
    <property type="protein sequence ID" value="MFD1832551.1"/>
    <property type="molecule type" value="Genomic_DNA"/>
</dbReference>
<evidence type="ECO:0000313" key="2">
    <source>
        <dbReference type="EMBL" id="MFD1832551.1"/>
    </source>
</evidence>
<dbReference type="Pfam" id="PF13302">
    <property type="entry name" value="Acetyltransf_3"/>
    <property type="match status" value="1"/>
</dbReference>
<dbReference type="InterPro" id="IPR000182">
    <property type="entry name" value="GNAT_dom"/>
</dbReference>
<dbReference type="GO" id="GO:0016746">
    <property type="term" value="F:acyltransferase activity"/>
    <property type="evidence" value="ECO:0007669"/>
    <property type="project" value="UniProtKB-KW"/>
</dbReference>
<dbReference type="Proteomes" id="UP001597365">
    <property type="component" value="Unassembled WGS sequence"/>
</dbReference>
<sequence length="102" mass="10761">MSSGGALGIVAWRRTSAGRTPYRNVGAQLRPGARGRGIGTAAQRLPVDYLFAHFPVVRLEADTETGDVAEQRSLEKAGFTREGVMRAVGSATGRGGTRCGTR</sequence>
<dbReference type="PANTHER" id="PTHR46067">
    <property type="entry name" value="ACYL-COA N-ACYLTRANSFERASES (NAT) SUPERFAMILY PROTEIN"/>
    <property type="match status" value="1"/>
</dbReference>
<organism evidence="2 3">
    <name type="scientific">Streptomyces desertarenae</name>
    <dbReference type="NCBI Taxonomy" id="2666184"/>
    <lineage>
        <taxon>Bacteria</taxon>
        <taxon>Bacillati</taxon>
        <taxon>Actinomycetota</taxon>
        <taxon>Actinomycetes</taxon>
        <taxon>Kitasatosporales</taxon>
        <taxon>Streptomycetaceae</taxon>
        <taxon>Streptomyces</taxon>
    </lineage>
</organism>
<keyword evidence="2" id="KW-0012">Acyltransferase</keyword>
<dbReference type="PANTHER" id="PTHR46067:SF27">
    <property type="entry name" value="ACYL-COA N-ACYLTRANSFERASES (NAT) SUPERFAMILY PROTEIN"/>
    <property type="match status" value="1"/>
</dbReference>